<evidence type="ECO:0000256" key="1">
    <source>
        <dbReference type="ARBA" id="ARBA00000098"/>
    </source>
</evidence>
<dbReference type="GO" id="GO:0042277">
    <property type="term" value="F:peptide binding"/>
    <property type="evidence" value="ECO:0007669"/>
    <property type="project" value="TreeGrafter"/>
</dbReference>
<comment type="cofactor">
    <cofactor evidence="2">
        <name>Zn(2+)</name>
        <dbReference type="ChEBI" id="CHEBI:29105"/>
    </cofactor>
</comment>
<sequence>MKKLLFCALISTFGAWAQHGIDFEISNAEARAAQSLLSFQANSNTTNYDVKHQTLNFTVDPAQYFISGVVTTDFIPTTTLTQMTFDLSNQLTVSQVTSGNVSLNFTQNFNDELVITFPTALPAGVLNSVTVTYSGQPATGEEAFTIDTHNGVPVLWTLSQPYGARDWWPCKQDLNDKIDSIDIYLNTPSQYVAVANGLQESVVVTGNTKTTHFSHNYPIPAYLIAIAVTNYSIFNQTAGTPPNDFPIVNYVYPENLSTTQQQLALTLPIMSMFEDLFQTYPYHTEKYGHAQFGWSGGMEHTTVSFMGNFSRGLIAHELAHQWFGNKVTCGSWQDIWLNEGFATYLSAMVIEAFDGDAAFVEHKTALTNWITSVAGGAVYLTPSETNSVNRIFSNRLSYSKGAMVLHMLRYKLGDSVFIQALRNFLNDPALAFNYAVTSQFQDICEATSGTDLQELFNDWIYNQGYPSYSVAVTYLGNNQAKIVLNQTQSHPSVSFFEMPVEIGLFSSTGEQQIVRVEHTSNGQEFIVPVDFPVVDVSFDPNRNIISRNNAITLGTDSFLLNQVALAPNPASDFMSVSIPEGLQIDEMSIYDIQGRLVANPQNAARIDVQALAYGTYVLKLRSNSGSTASFQFIKN</sequence>
<feature type="signal peptide" evidence="13">
    <location>
        <begin position="1"/>
        <end position="17"/>
    </location>
</feature>
<dbReference type="Proteomes" id="UP000216035">
    <property type="component" value="Unassembled WGS sequence"/>
</dbReference>
<dbReference type="InterPro" id="IPR045357">
    <property type="entry name" value="Aminopeptidase_N-like_N"/>
</dbReference>
<dbReference type="PANTHER" id="PTHR11533:SF174">
    <property type="entry name" value="PUROMYCIN-SENSITIVE AMINOPEPTIDASE-RELATED"/>
    <property type="match status" value="1"/>
</dbReference>
<dbReference type="SUPFAM" id="SSF55486">
    <property type="entry name" value="Metalloproteases ('zincins'), catalytic domain"/>
    <property type="match status" value="1"/>
</dbReference>
<comment type="similarity">
    <text evidence="3">Belongs to the peptidase M1 family.</text>
</comment>
<evidence type="ECO:0000256" key="6">
    <source>
        <dbReference type="ARBA" id="ARBA00022438"/>
    </source>
</evidence>
<evidence type="ECO:0000256" key="8">
    <source>
        <dbReference type="ARBA" id="ARBA00022723"/>
    </source>
</evidence>
<dbReference type="InterPro" id="IPR014782">
    <property type="entry name" value="Peptidase_M1_dom"/>
</dbReference>
<reference evidence="17 18" key="1">
    <citation type="submission" date="2017-07" db="EMBL/GenBank/DDBJ databases">
        <title>Flavobacterium cyanobacteriorum sp. nov., isolated from cyanobacterial aggregates in a eutrophic lake.</title>
        <authorList>
            <person name="Cai H."/>
        </authorList>
    </citation>
    <scope>NUCLEOTIDE SEQUENCE [LARGE SCALE GENOMIC DNA]</scope>
    <source>
        <strain evidence="17 18">TH167</strain>
    </source>
</reference>
<keyword evidence="18" id="KW-1185">Reference proteome</keyword>
<evidence type="ECO:0000256" key="11">
    <source>
        <dbReference type="ARBA" id="ARBA00022833"/>
    </source>
</evidence>
<dbReference type="OrthoDB" id="100605at2"/>
<dbReference type="RefSeq" id="WP_094484849.1">
    <property type="nucleotide sequence ID" value="NZ_NOXX01000054.1"/>
</dbReference>
<dbReference type="Gene3D" id="2.60.40.1730">
    <property type="entry name" value="tricorn interacting facor f3 domain"/>
    <property type="match status" value="1"/>
</dbReference>
<dbReference type="InterPro" id="IPR050344">
    <property type="entry name" value="Peptidase_M1_aminopeptidases"/>
</dbReference>
<evidence type="ECO:0000256" key="5">
    <source>
        <dbReference type="ARBA" id="ARBA00015611"/>
    </source>
</evidence>
<name>A0A256ABC3_9FLAO</name>
<evidence type="ECO:0000259" key="16">
    <source>
        <dbReference type="Pfam" id="PF18962"/>
    </source>
</evidence>
<evidence type="ECO:0000256" key="7">
    <source>
        <dbReference type="ARBA" id="ARBA00022670"/>
    </source>
</evidence>
<dbReference type="InterPro" id="IPR042097">
    <property type="entry name" value="Aminopeptidase_N-like_N_sf"/>
</dbReference>
<dbReference type="GO" id="GO:0070006">
    <property type="term" value="F:metalloaminopeptidase activity"/>
    <property type="evidence" value="ECO:0007669"/>
    <property type="project" value="TreeGrafter"/>
</dbReference>
<dbReference type="GO" id="GO:0005737">
    <property type="term" value="C:cytoplasm"/>
    <property type="evidence" value="ECO:0007669"/>
    <property type="project" value="TreeGrafter"/>
</dbReference>
<keyword evidence="9 13" id="KW-0732">Signal</keyword>
<dbReference type="PRINTS" id="PR00756">
    <property type="entry name" value="ALADIPTASE"/>
</dbReference>
<evidence type="ECO:0000256" key="3">
    <source>
        <dbReference type="ARBA" id="ARBA00010136"/>
    </source>
</evidence>
<dbReference type="AlphaFoldDB" id="A0A256ABC3"/>
<dbReference type="InterPro" id="IPR001930">
    <property type="entry name" value="Peptidase_M1"/>
</dbReference>
<dbReference type="GO" id="GO:0016020">
    <property type="term" value="C:membrane"/>
    <property type="evidence" value="ECO:0007669"/>
    <property type="project" value="TreeGrafter"/>
</dbReference>
<keyword evidence="7" id="KW-0645">Protease</keyword>
<dbReference type="Pfam" id="PF01433">
    <property type="entry name" value="Peptidase_M1"/>
    <property type="match status" value="1"/>
</dbReference>
<evidence type="ECO:0000256" key="2">
    <source>
        <dbReference type="ARBA" id="ARBA00001947"/>
    </source>
</evidence>
<evidence type="ECO:0000256" key="9">
    <source>
        <dbReference type="ARBA" id="ARBA00022729"/>
    </source>
</evidence>
<keyword evidence="11" id="KW-0862">Zinc</keyword>
<feature type="chain" id="PRO_5011993523" description="Aminopeptidase N" evidence="13">
    <location>
        <begin position="18"/>
        <end position="635"/>
    </location>
</feature>
<dbReference type="Gene3D" id="1.10.390.10">
    <property type="entry name" value="Neutral Protease Domain 2"/>
    <property type="match status" value="1"/>
</dbReference>
<dbReference type="GO" id="GO:0043171">
    <property type="term" value="P:peptide catabolic process"/>
    <property type="evidence" value="ECO:0007669"/>
    <property type="project" value="TreeGrafter"/>
</dbReference>
<feature type="domain" description="Secretion system C-terminal sorting" evidence="16">
    <location>
        <begin position="567"/>
        <end position="628"/>
    </location>
</feature>
<dbReference type="NCBIfam" id="TIGR04183">
    <property type="entry name" value="Por_Secre_tail"/>
    <property type="match status" value="1"/>
</dbReference>
<organism evidence="17 18">
    <name type="scientific">Flavobacterium aurantiibacter</name>
    <dbReference type="NCBI Taxonomy" id="2023067"/>
    <lineage>
        <taxon>Bacteria</taxon>
        <taxon>Pseudomonadati</taxon>
        <taxon>Bacteroidota</taxon>
        <taxon>Flavobacteriia</taxon>
        <taxon>Flavobacteriales</taxon>
        <taxon>Flavobacteriaceae</taxon>
        <taxon>Flavobacterium</taxon>
    </lineage>
</organism>
<evidence type="ECO:0000256" key="13">
    <source>
        <dbReference type="SAM" id="SignalP"/>
    </source>
</evidence>
<dbReference type="CDD" id="cd09603">
    <property type="entry name" value="M1_APN_like"/>
    <property type="match status" value="1"/>
</dbReference>
<evidence type="ECO:0000259" key="15">
    <source>
        <dbReference type="Pfam" id="PF17900"/>
    </source>
</evidence>
<dbReference type="GO" id="GO:0006508">
    <property type="term" value="P:proteolysis"/>
    <property type="evidence" value="ECO:0007669"/>
    <property type="project" value="UniProtKB-KW"/>
</dbReference>
<keyword evidence="6" id="KW-0031">Aminopeptidase</keyword>
<gene>
    <name evidence="17" type="ORF">CHX27_00610</name>
</gene>
<dbReference type="Pfam" id="PF17900">
    <property type="entry name" value="Peptidase_M1_N"/>
    <property type="match status" value="1"/>
</dbReference>
<comment type="catalytic activity">
    <reaction evidence="1">
        <text>Release of an N-terminal amino acid, Xaa-|-Yaa- from a peptide, amide or arylamide. Xaa is preferably Ala, but may be most amino acids including Pro (slow action). When a terminal hydrophobic residue is followed by a prolyl residue, the two may be released as an intact Xaa-Pro dipeptide.</text>
        <dbReference type="EC" id="3.4.11.2"/>
    </reaction>
</comment>
<dbReference type="EMBL" id="NOXX01000054">
    <property type="protein sequence ID" value="OYQ50899.1"/>
    <property type="molecule type" value="Genomic_DNA"/>
</dbReference>
<dbReference type="InterPro" id="IPR027268">
    <property type="entry name" value="Peptidase_M4/M1_CTD_sf"/>
</dbReference>
<evidence type="ECO:0000256" key="10">
    <source>
        <dbReference type="ARBA" id="ARBA00022801"/>
    </source>
</evidence>
<evidence type="ECO:0000256" key="12">
    <source>
        <dbReference type="ARBA" id="ARBA00023049"/>
    </source>
</evidence>
<evidence type="ECO:0000313" key="18">
    <source>
        <dbReference type="Proteomes" id="UP000216035"/>
    </source>
</evidence>
<dbReference type="GO" id="GO:0008270">
    <property type="term" value="F:zinc ion binding"/>
    <property type="evidence" value="ECO:0007669"/>
    <property type="project" value="InterPro"/>
</dbReference>
<feature type="domain" description="Peptidase M1 membrane alanine aminopeptidase" evidence="14">
    <location>
        <begin position="312"/>
        <end position="459"/>
    </location>
</feature>
<evidence type="ECO:0000256" key="4">
    <source>
        <dbReference type="ARBA" id="ARBA00012564"/>
    </source>
</evidence>
<dbReference type="EC" id="3.4.11.2" evidence="4"/>
<evidence type="ECO:0000259" key="14">
    <source>
        <dbReference type="Pfam" id="PF01433"/>
    </source>
</evidence>
<dbReference type="InterPro" id="IPR026444">
    <property type="entry name" value="Secre_tail"/>
</dbReference>
<evidence type="ECO:0000313" key="17">
    <source>
        <dbReference type="EMBL" id="OYQ50899.1"/>
    </source>
</evidence>
<dbReference type="PANTHER" id="PTHR11533">
    <property type="entry name" value="PROTEASE M1 ZINC METALLOPROTEASE"/>
    <property type="match status" value="1"/>
</dbReference>
<dbReference type="Pfam" id="PF18962">
    <property type="entry name" value="Por_Secre_tail"/>
    <property type="match status" value="1"/>
</dbReference>
<dbReference type="SUPFAM" id="SSF63737">
    <property type="entry name" value="Leukotriene A4 hydrolase N-terminal domain"/>
    <property type="match status" value="1"/>
</dbReference>
<comment type="caution">
    <text evidence="17">The sequence shown here is derived from an EMBL/GenBank/DDBJ whole genome shotgun (WGS) entry which is preliminary data.</text>
</comment>
<protein>
    <recommendedName>
        <fullName evidence="5">Aminopeptidase N</fullName>
        <ecNumber evidence="4">3.4.11.2</ecNumber>
    </recommendedName>
</protein>
<keyword evidence="10" id="KW-0378">Hydrolase</keyword>
<proteinExistence type="inferred from homology"/>
<dbReference type="GO" id="GO:0005615">
    <property type="term" value="C:extracellular space"/>
    <property type="evidence" value="ECO:0007669"/>
    <property type="project" value="TreeGrafter"/>
</dbReference>
<keyword evidence="8" id="KW-0479">Metal-binding</keyword>
<keyword evidence="12" id="KW-0482">Metalloprotease</keyword>
<accession>A0A256ABC3</accession>
<feature type="domain" description="Aminopeptidase N-like N-terminal" evidence="15">
    <location>
        <begin position="49"/>
        <end position="223"/>
    </location>
</feature>
<dbReference type="GO" id="GO:0016285">
    <property type="term" value="F:alanyl aminopeptidase activity"/>
    <property type="evidence" value="ECO:0007669"/>
    <property type="project" value="UniProtKB-EC"/>
</dbReference>